<evidence type="ECO:0000256" key="6">
    <source>
        <dbReference type="RuleBase" id="RU363032"/>
    </source>
</evidence>
<dbReference type="AlphaFoldDB" id="A0A3D9IRU1"/>
<name>A0A3D9IRU1_9BACL</name>
<dbReference type="Gene3D" id="1.10.3720.10">
    <property type="entry name" value="MetI-like"/>
    <property type="match status" value="1"/>
</dbReference>
<evidence type="ECO:0000259" key="7">
    <source>
        <dbReference type="PROSITE" id="PS50928"/>
    </source>
</evidence>
<reference evidence="8 9" key="1">
    <citation type="submission" date="2018-07" db="EMBL/GenBank/DDBJ databases">
        <title>Genomic Encyclopedia of Type Strains, Phase III (KMG-III): the genomes of soil and plant-associated and newly described type strains.</title>
        <authorList>
            <person name="Whitman W."/>
        </authorList>
    </citation>
    <scope>NUCLEOTIDE SEQUENCE [LARGE SCALE GENOMIC DNA]</scope>
    <source>
        <strain evidence="8 9">CECT 7287</strain>
    </source>
</reference>
<evidence type="ECO:0000256" key="2">
    <source>
        <dbReference type="ARBA" id="ARBA00022448"/>
    </source>
</evidence>
<dbReference type="CDD" id="cd06261">
    <property type="entry name" value="TM_PBP2"/>
    <property type="match status" value="1"/>
</dbReference>
<comment type="subcellular location">
    <subcellularLocation>
        <location evidence="6">Cell membrane</location>
        <topology evidence="6">Multi-pass membrane protein</topology>
    </subcellularLocation>
    <subcellularLocation>
        <location evidence="1">Membrane</location>
        <topology evidence="1">Multi-pass membrane protein</topology>
    </subcellularLocation>
</comment>
<evidence type="ECO:0000256" key="3">
    <source>
        <dbReference type="ARBA" id="ARBA00022692"/>
    </source>
</evidence>
<dbReference type="EMBL" id="QRDZ01000022">
    <property type="protein sequence ID" value="RED64494.1"/>
    <property type="molecule type" value="Genomic_DNA"/>
</dbReference>
<evidence type="ECO:0000256" key="1">
    <source>
        <dbReference type="ARBA" id="ARBA00004141"/>
    </source>
</evidence>
<dbReference type="PROSITE" id="PS50928">
    <property type="entry name" value="ABC_TM1"/>
    <property type="match status" value="1"/>
</dbReference>
<comment type="similarity">
    <text evidence="6">Belongs to the binding-protein-dependent transport system permease family.</text>
</comment>
<feature type="transmembrane region" description="Helical" evidence="6">
    <location>
        <begin position="76"/>
        <end position="97"/>
    </location>
</feature>
<feature type="transmembrane region" description="Helical" evidence="6">
    <location>
        <begin position="207"/>
        <end position="227"/>
    </location>
</feature>
<protein>
    <submittedName>
        <fullName evidence="8">Putative aldouronate transport system permease protein</fullName>
    </submittedName>
</protein>
<accession>A0A3D9IRU1</accession>
<dbReference type="GO" id="GO:0005886">
    <property type="term" value="C:plasma membrane"/>
    <property type="evidence" value="ECO:0007669"/>
    <property type="project" value="UniProtKB-SubCell"/>
</dbReference>
<gene>
    <name evidence="8" type="ORF">DFP98_12246</name>
</gene>
<feature type="transmembrane region" description="Helical" evidence="6">
    <location>
        <begin position="12"/>
        <end position="39"/>
    </location>
</feature>
<dbReference type="Pfam" id="PF00528">
    <property type="entry name" value="BPD_transp_1"/>
    <property type="match status" value="1"/>
</dbReference>
<keyword evidence="5 6" id="KW-0472">Membrane</keyword>
<dbReference type="Proteomes" id="UP000256977">
    <property type="component" value="Unassembled WGS sequence"/>
</dbReference>
<sequence>MTLSQKWNKGKWLFAMFIPCLLYYVLFKYLPIFGIVVAFKDYSLYKGIWASDWVGLKYFRMFFNSSDFWLLLRNTFLLGFYNLAFGFAAPIALALLLNEMRLRAFKRFVQTVSYLPHFISNVVAASMVIIFLSPTGGVFNRMLTSFGFDSINFMIEPGWFRPIYVLSEIWQHVGWESIIFLAALTAIDPSLYEAAGIDGASRWRKIVHVTLPGISSTMIVLLILKIGSMMEIGFEKVFLLANPATYANADILSTYVYRAGLVNGNFSYGSAIDLFTAAVSFVFLLNANYMSRKFTGNSLW</sequence>
<evidence type="ECO:0000256" key="4">
    <source>
        <dbReference type="ARBA" id="ARBA00022989"/>
    </source>
</evidence>
<evidence type="ECO:0000256" key="5">
    <source>
        <dbReference type="ARBA" id="ARBA00023136"/>
    </source>
</evidence>
<feature type="transmembrane region" description="Helical" evidence="6">
    <location>
        <begin position="118"/>
        <end position="139"/>
    </location>
</feature>
<comment type="caution">
    <text evidence="8">The sequence shown here is derived from an EMBL/GenBank/DDBJ whole genome shotgun (WGS) entry which is preliminary data.</text>
</comment>
<keyword evidence="9" id="KW-1185">Reference proteome</keyword>
<dbReference type="PANTHER" id="PTHR43496">
    <property type="entry name" value="PROTEIN LPLB"/>
    <property type="match status" value="1"/>
</dbReference>
<dbReference type="SUPFAM" id="SSF161098">
    <property type="entry name" value="MetI-like"/>
    <property type="match status" value="1"/>
</dbReference>
<dbReference type="RefSeq" id="WP_116063317.1">
    <property type="nucleotide sequence ID" value="NZ_QRDZ01000022.1"/>
</dbReference>
<proteinExistence type="inferred from homology"/>
<dbReference type="InterPro" id="IPR035906">
    <property type="entry name" value="MetI-like_sf"/>
</dbReference>
<keyword evidence="4 6" id="KW-1133">Transmembrane helix</keyword>
<dbReference type="OrthoDB" id="9785836at2"/>
<evidence type="ECO:0000313" key="8">
    <source>
        <dbReference type="EMBL" id="RED64494.1"/>
    </source>
</evidence>
<feature type="transmembrane region" description="Helical" evidence="6">
    <location>
        <begin position="266"/>
        <end position="285"/>
    </location>
</feature>
<feature type="domain" description="ABC transmembrane type-1" evidence="7">
    <location>
        <begin position="72"/>
        <end position="287"/>
    </location>
</feature>
<dbReference type="PANTHER" id="PTHR43496:SF1">
    <property type="entry name" value="POLYGALACTURONAN_RHAMNOGALACTURONAN TRANSPORT SYSTEM PERMEASE PROTEIN YTEP"/>
    <property type="match status" value="1"/>
</dbReference>
<organism evidence="8 9">
    <name type="scientific">Cohnella phaseoli</name>
    <dbReference type="NCBI Taxonomy" id="456490"/>
    <lineage>
        <taxon>Bacteria</taxon>
        <taxon>Bacillati</taxon>
        <taxon>Bacillota</taxon>
        <taxon>Bacilli</taxon>
        <taxon>Bacillales</taxon>
        <taxon>Paenibacillaceae</taxon>
        <taxon>Cohnella</taxon>
    </lineage>
</organism>
<keyword evidence="3 6" id="KW-0812">Transmembrane</keyword>
<keyword evidence="2 6" id="KW-0813">Transport</keyword>
<dbReference type="GO" id="GO:0055085">
    <property type="term" value="P:transmembrane transport"/>
    <property type="evidence" value="ECO:0007669"/>
    <property type="project" value="InterPro"/>
</dbReference>
<evidence type="ECO:0000313" key="9">
    <source>
        <dbReference type="Proteomes" id="UP000256977"/>
    </source>
</evidence>
<dbReference type="InterPro" id="IPR000515">
    <property type="entry name" value="MetI-like"/>
</dbReference>